<dbReference type="AlphaFoldDB" id="A0ABD0N2B0"/>
<keyword evidence="2" id="KW-1185">Reference proteome</keyword>
<evidence type="ECO:0000313" key="2">
    <source>
        <dbReference type="Proteomes" id="UP001529510"/>
    </source>
</evidence>
<accession>A0ABD0N2B0</accession>
<dbReference type="Proteomes" id="UP001529510">
    <property type="component" value="Unassembled WGS sequence"/>
</dbReference>
<feature type="non-terminal residue" evidence="1">
    <location>
        <position position="69"/>
    </location>
</feature>
<name>A0ABD0N2B0_CIRMR</name>
<sequence length="69" mass="7601">AFQVNNPDQFATTTVILTVVISSNFPPTFEKPSYEGFISEDAGVDSMVLESKTSNRPLRVKATDQDFSD</sequence>
<proteinExistence type="predicted"/>
<evidence type="ECO:0000313" key="1">
    <source>
        <dbReference type="EMBL" id="KAL0155351.1"/>
    </source>
</evidence>
<organism evidence="1 2">
    <name type="scientific">Cirrhinus mrigala</name>
    <name type="common">Mrigala</name>
    <dbReference type="NCBI Taxonomy" id="683832"/>
    <lineage>
        <taxon>Eukaryota</taxon>
        <taxon>Metazoa</taxon>
        <taxon>Chordata</taxon>
        <taxon>Craniata</taxon>
        <taxon>Vertebrata</taxon>
        <taxon>Euteleostomi</taxon>
        <taxon>Actinopterygii</taxon>
        <taxon>Neopterygii</taxon>
        <taxon>Teleostei</taxon>
        <taxon>Ostariophysi</taxon>
        <taxon>Cypriniformes</taxon>
        <taxon>Cyprinidae</taxon>
        <taxon>Labeoninae</taxon>
        <taxon>Labeonini</taxon>
        <taxon>Cirrhinus</taxon>
    </lineage>
</organism>
<gene>
    <name evidence="1" type="ORF">M9458_049614</name>
</gene>
<dbReference type="EMBL" id="JAMKFB020000025">
    <property type="protein sequence ID" value="KAL0155351.1"/>
    <property type="molecule type" value="Genomic_DNA"/>
</dbReference>
<reference evidence="1 2" key="1">
    <citation type="submission" date="2024-05" db="EMBL/GenBank/DDBJ databases">
        <title>Genome sequencing and assembly of Indian major carp, Cirrhinus mrigala (Hamilton, 1822).</title>
        <authorList>
            <person name="Mohindra V."/>
            <person name="Chowdhury L.M."/>
            <person name="Lal K."/>
            <person name="Jena J.K."/>
        </authorList>
    </citation>
    <scope>NUCLEOTIDE SEQUENCE [LARGE SCALE GENOMIC DNA]</scope>
    <source>
        <strain evidence="1">CM1030</strain>
        <tissue evidence="1">Blood</tissue>
    </source>
</reference>
<comment type="caution">
    <text evidence="1">The sequence shown here is derived from an EMBL/GenBank/DDBJ whole genome shotgun (WGS) entry which is preliminary data.</text>
</comment>
<feature type="non-terminal residue" evidence="1">
    <location>
        <position position="1"/>
    </location>
</feature>
<protein>
    <submittedName>
        <fullName evidence="1">Uncharacterized protein</fullName>
    </submittedName>
</protein>